<feature type="transmembrane region" description="Helical" evidence="9">
    <location>
        <begin position="6"/>
        <end position="27"/>
    </location>
</feature>
<keyword evidence="5 8" id="KW-0812">Transmembrane</keyword>
<feature type="transmembrane region" description="Helical" evidence="9">
    <location>
        <begin position="57"/>
        <end position="75"/>
    </location>
</feature>
<evidence type="ECO:0000313" key="10">
    <source>
        <dbReference type="EMBL" id="MBA4493337.1"/>
    </source>
</evidence>
<dbReference type="GO" id="GO:0055085">
    <property type="term" value="P:transmembrane transport"/>
    <property type="evidence" value="ECO:0007669"/>
    <property type="project" value="InterPro"/>
</dbReference>
<dbReference type="EMBL" id="JACEIQ010000002">
    <property type="protein sequence ID" value="MBA4493337.1"/>
    <property type="molecule type" value="Genomic_DNA"/>
</dbReference>
<dbReference type="Gene3D" id="1.10.3470.10">
    <property type="entry name" value="ABC transporter involved in vitamin B12 uptake, BtuC"/>
    <property type="match status" value="1"/>
</dbReference>
<dbReference type="PANTHER" id="PTHR30477:SF8">
    <property type="entry name" value="METAL TRANSPORT SYSTEM MEMBRANE PROTEIN CT_070-RELATED"/>
    <property type="match status" value="1"/>
</dbReference>
<feature type="transmembrane region" description="Helical" evidence="9">
    <location>
        <begin position="142"/>
        <end position="161"/>
    </location>
</feature>
<dbReference type="Proteomes" id="UP000535491">
    <property type="component" value="Unassembled WGS sequence"/>
</dbReference>
<dbReference type="GO" id="GO:0043190">
    <property type="term" value="C:ATP-binding cassette (ABC) transporter complex"/>
    <property type="evidence" value="ECO:0007669"/>
    <property type="project" value="InterPro"/>
</dbReference>
<feature type="transmembrane region" description="Helical" evidence="9">
    <location>
        <begin position="254"/>
        <end position="273"/>
    </location>
</feature>
<evidence type="ECO:0000256" key="8">
    <source>
        <dbReference type="RuleBase" id="RU003943"/>
    </source>
</evidence>
<feature type="transmembrane region" description="Helical" evidence="9">
    <location>
        <begin position="87"/>
        <end position="107"/>
    </location>
</feature>
<comment type="subcellular location">
    <subcellularLocation>
        <location evidence="1 8">Cell membrane</location>
        <topology evidence="1 8">Multi-pass membrane protein</topology>
    </subcellularLocation>
</comment>
<keyword evidence="6 9" id="KW-1133">Transmembrane helix</keyword>
<keyword evidence="11" id="KW-1185">Reference proteome</keyword>
<evidence type="ECO:0000256" key="6">
    <source>
        <dbReference type="ARBA" id="ARBA00022989"/>
    </source>
</evidence>
<name>A0A7W2A7P7_9BACL</name>
<reference evidence="10 11" key="1">
    <citation type="submission" date="2020-07" db="EMBL/GenBank/DDBJ databases">
        <authorList>
            <person name="Feng H."/>
        </authorList>
    </citation>
    <scope>NUCLEOTIDE SEQUENCE [LARGE SCALE GENOMIC DNA]</scope>
    <source>
        <strain evidence="11">s-10</strain>
    </source>
</reference>
<gene>
    <name evidence="10" type="ORF">H1191_03320</name>
</gene>
<protein>
    <submittedName>
        <fullName evidence="10">Metal ABC transporter permease</fullName>
    </submittedName>
</protein>
<dbReference type="Pfam" id="PF00950">
    <property type="entry name" value="ABC-3"/>
    <property type="match status" value="1"/>
</dbReference>
<dbReference type="AlphaFoldDB" id="A0A7W2A7P7"/>
<keyword evidence="4" id="KW-1003">Cell membrane</keyword>
<organism evidence="10 11">
    <name type="scientific">Paenactinomyces guangxiensis</name>
    <dbReference type="NCBI Taxonomy" id="1490290"/>
    <lineage>
        <taxon>Bacteria</taxon>
        <taxon>Bacillati</taxon>
        <taxon>Bacillota</taxon>
        <taxon>Bacilli</taxon>
        <taxon>Bacillales</taxon>
        <taxon>Thermoactinomycetaceae</taxon>
        <taxon>Paenactinomyces</taxon>
    </lineage>
</organism>
<evidence type="ECO:0000256" key="4">
    <source>
        <dbReference type="ARBA" id="ARBA00022475"/>
    </source>
</evidence>
<dbReference type="SUPFAM" id="SSF81345">
    <property type="entry name" value="ABC transporter involved in vitamin B12 uptake, BtuC"/>
    <property type="match status" value="1"/>
</dbReference>
<dbReference type="CDD" id="cd06550">
    <property type="entry name" value="TM_ABC_iron-siderophores_like"/>
    <property type="match status" value="1"/>
</dbReference>
<accession>A0A7W2A7P7</accession>
<sequence length="300" mass="32300">MMSDFWIILTGALVASACGFLGCFLILRRMAMLGDAISHAILPGIVIAFLLSGSRASLPMLLGAAAFGLITTFMIQSLSQNGVQADAAISVTFTALFSIGVILVSIFTRQVDLDLDCVLYGEIAYVPWDTLEIFGVDLGPRAVWGVSGAFLISFILITLFYKQFKICSFDPAMAAAIGIPVTLFHYLLMGMVSVTTVASFESVGAILVVAMLIVPAATAYLLTDRLSIMLMLSVVVGILSSIGGYLSARQLDVSIAGCMTVMAAILFALAFLFSPKHGVITRWWIRRQLRIQLFEKNNSV</sequence>
<feature type="transmembrane region" description="Helical" evidence="9">
    <location>
        <begin position="173"/>
        <end position="197"/>
    </location>
</feature>
<comment type="caution">
    <text evidence="10">The sequence shown here is derived from an EMBL/GenBank/DDBJ whole genome shotgun (WGS) entry which is preliminary data.</text>
</comment>
<comment type="similarity">
    <text evidence="2 8">Belongs to the ABC-3 integral membrane protein family.</text>
</comment>
<dbReference type="PANTHER" id="PTHR30477">
    <property type="entry name" value="ABC-TRANSPORTER METAL-BINDING PROTEIN"/>
    <property type="match status" value="1"/>
</dbReference>
<evidence type="ECO:0000256" key="5">
    <source>
        <dbReference type="ARBA" id="ARBA00022692"/>
    </source>
</evidence>
<feature type="transmembrane region" description="Helical" evidence="9">
    <location>
        <begin position="229"/>
        <end position="248"/>
    </location>
</feature>
<dbReference type="InterPro" id="IPR001626">
    <property type="entry name" value="ABC_TroCD"/>
</dbReference>
<proteinExistence type="inferred from homology"/>
<keyword evidence="3 8" id="KW-0813">Transport</keyword>
<keyword evidence="7 9" id="KW-0472">Membrane</keyword>
<evidence type="ECO:0000256" key="3">
    <source>
        <dbReference type="ARBA" id="ARBA00022448"/>
    </source>
</evidence>
<dbReference type="GO" id="GO:0010043">
    <property type="term" value="P:response to zinc ion"/>
    <property type="evidence" value="ECO:0007669"/>
    <property type="project" value="TreeGrafter"/>
</dbReference>
<evidence type="ECO:0000256" key="7">
    <source>
        <dbReference type="ARBA" id="ARBA00023136"/>
    </source>
</evidence>
<evidence type="ECO:0000313" key="11">
    <source>
        <dbReference type="Proteomes" id="UP000535491"/>
    </source>
</evidence>
<feature type="transmembrane region" description="Helical" evidence="9">
    <location>
        <begin position="203"/>
        <end position="222"/>
    </location>
</feature>
<feature type="transmembrane region" description="Helical" evidence="9">
    <location>
        <begin position="32"/>
        <end position="51"/>
    </location>
</feature>
<evidence type="ECO:0000256" key="9">
    <source>
        <dbReference type="SAM" id="Phobius"/>
    </source>
</evidence>
<dbReference type="InterPro" id="IPR037294">
    <property type="entry name" value="ABC_BtuC-like"/>
</dbReference>
<evidence type="ECO:0000256" key="2">
    <source>
        <dbReference type="ARBA" id="ARBA00008034"/>
    </source>
</evidence>
<evidence type="ECO:0000256" key="1">
    <source>
        <dbReference type="ARBA" id="ARBA00004651"/>
    </source>
</evidence>